<dbReference type="PANTHER" id="PTHR30250:SF11">
    <property type="entry name" value="O-ANTIGEN TRANSPORTER-RELATED"/>
    <property type="match status" value="1"/>
</dbReference>
<keyword evidence="4 6" id="KW-1133">Transmembrane helix</keyword>
<dbReference type="InterPro" id="IPR050833">
    <property type="entry name" value="Poly_Biosynth_Transport"/>
</dbReference>
<feature type="transmembrane region" description="Helical" evidence="6">
    <location>
        <begin position="49"/>
        <end position="68"/>
    </location>
</feature>
<dbReference type="AlphaFoldDB" id="A0A1F5IB31"/>
<evidence type="ECO:0000256" key="6">
    <source>
        <dbReference type="SAM" id="Phobius"/>
    </source>
</evidence>
<reference evidence="7 8" key="1">
    <citation type="journal article" date="2016" name="Nat. Commun.">
        <title>Thousands of microbial genomes shed light on interconnected biogeochemical processes in an aquifer system.</title>
        <authorList>
            <person name="Anantharaman K."/>
            <person name="Brown C.T."/>
            <person name="Hug L.A."/>
            <person name="Sharon I."/>
            <person name="Castelle C.J."/>
            <person name="Probst A.J."/>
            <person name="Thomas B.C."/>
            <person name="Singh A."/>
            <person name="Wilkins M.J."/>
            <person name="Karaoz U."/>
            <person name="Brodie E.L."/>
            <person name="Williams K.H."/>
            <person name="Hubbard S.S."/>
            <person name="Banfield J.F."/>
        </authorList>
    </citation>
    <scope>NUCLEOTIDE SEQUENCE [LARGE SCALE GENOMIC DNA]</scope>
</reference>
<dbReference type="Pfam" id="PF13440">
    <property type="entry name" value="Polysacc_synt_3"/>
    <property type="match status" value="1"/>
</dbReference>
<feature type="transmembrane region" description="Helical" evidence="6">
    <location>
        <begin position="293"/>
        <end position="321"/>
    </location>
</feature>
<dbReference type="EMBL" id="MFBY01000030">
    <property type="protein sequence ID" value="OGE13489.1"/>
    <property type="molecule type" value="Genomic_DNA"/>
</dbReference>
<keyword evidence="5 6" id="KW-0472">Membrane</keyword>
<proteinExistence type="predicted"/>
<gene>
    <name evidence="7" type="ORF">A3G14_04210</name>
</gene>
<keyword evidence="3 6" id="KW-0812">Transmembrane</keyword>
<comment type="caution">
    <text evidence="7">The sequence shown here is derived from an EMBL/GenBank/DDBJ whole genome shotgun (WGS) entry which is preliminary data.</text>
</comment>
<evidence type="ECO:0000313" key="7">
    <source>
        <dbReference type="EMBL" id="OGE13489.1"/>
    </source>
</evidence>
<feature type="transmembrane region" description="Helical" evidence="6">
    <location>
        <begin position="89"/>
        <end position="111"/>
    </location>
</feature>
<evidence type="ECO:0000313" key="8">
    <source>
        <dbReference type="Proteomes" id="UP000177300"/>
    </source>
</evidence>
<dbReference type="GO" id="GO:0005886">
    <property type="term" value="C:plasma membrane"/>
    <property type="evidence" value="ECO:0007669"/>
    <property type="project" value="UniProtKB-SubCell"/>
</dbReference>
<feature type="transmembrane region" description="Helical" evidence="6">
    <location>
        <begin position="181"/>
        <end position="201"/>
    </location>
</feature>
<evidence type="ECO:0000256" key="5">
    <source>
        <dbReference type="ARBA" id="ARBA00023136"/>
    </source>
</evidence>
<dbReference type="Proteomes" id="UP000177300">
    <property type="component" value="Unassembled WGS sequence"/>
</dbReference>
<evidence type="ECO:0000256" key="1">
    <source>
        <dbReference type="ARBA" id="ARBA00004651"/>
    </source>
</evidence>
<evidence type="ECO:0000256" key="2">
    <source>
        <dbReference type="ARBA" id="ARBA00022475"/>
    </source>
</evidence>
<comment type="subcellular location">
    <subcellularLocation>
        <location evidence="1">Cell membrane</location>
        <topology evidence="1">Multi-pass membrane protein</topology>
    </subcellularLocation>
</comment>
<feature type="transmembrane region" description="Helical" evidence="6">
    <location>
        <begin position="388"/>
        <end position="408"/>
    </location>
</feature>
<feature type="transmembrane region" description="Helical" evidence="6">
    <location>
        <begin position="17"/>
        <end position="37"/>
    </location>
</feature>
<name>A0A1F5IB31_9BACT</name>
<evidence type="ECO:0000256" key="4">
    <source>
        <dbReference type="ARBA" id="ARBA00022989"/>
    </source>
</evidence>
<sequence length="419" mass="46155">MFSLIKNLILTDTGKDAVIVSIGTFINIVAGGLFFILTPRILGPEDYGLFSTVIATGLMAASIANFGIDTGILKFAKLGSSDFNKILSLAFKSYIFLGFLVTLIGIIFAHFLASFLDQPQITALLRIAFFGNMFILLTNFYVASLQARHQFAKASIVNIVSNVSRLTVLALSAYFFTVGLYFLTIIFFSATLVSAIAGKFLMPFKYEKNNKADLLNFHKFNVWIALSLIISTVPYENYLLLKIAGPIQTGFYAAPFKVLSFAHQFGGNLTRVFASRFSSFETNQKAVNYAFKAVLPVSIFIAVLVFLIIISAPIIQIIFGANFEDSVIVFRILAAGFIFFIASTIPSSIILYHLGKSKISFLITVIRYLTFVVLLLLLVPSIQATGAAIAFSSSEFLSFILMTAYLIYQIKSSRTSKDL</sequence>
<organism evidence="7 8">
    <name type="scientific">Candidatus Curtissbacteria bacterium RIFCSPLOWO2_12_FULL_38_9</name>
    <dbReference type="NCBI Taxonomy" id="1797735"/>
    <lineage>
        <taxon>Bacteria</taxon>
        <taxon>Candidatus Curtissiibacteriota</taxon>
    </lineage>
</organism>
<accession>A0A1F5IB31</accession>
<protein>
    <submittedName>
        <fullName evidence="7">Uncharacterized protein</fullName>
    </submittedName>
</protein>
<feature type="transmembrane region" description="Helical" evidence="6">
    <location>
        <begin position="123"/>
        <end position="143"/>
    </location>
</feature>
<feature type="transmembrane region" description="Helical" evidence="6">
    <location>
        <begin position="327"/>
        <end position="352"/>
    </location>
</feature>
<dbReference type="PANTHER" id="PTHR30250">
    <property type="entry name" value="PST FAMILY PREDICTED COLANIC ACID TRANSPORTER"/>
    <property type="match status" value="1"/>
</dbReference>
<evidence type="ECO:0000256" key="3">
    <source>
        <dbReference type="ARBA" id="ARBA00022692"/>
    </source>
</evidence>
<keyword evidence="2" id="KW-1003">Cell membrane</keyword>
<feature type="transmembrane region" description="Helical" evidence="6">
    <location>
        <begin position="359"/>
        <end position="382"/>
    </location>
</feature>